<dbReference type="InterPro" id="IPR036249">
    <property type="entry name" value="Thioredoxin-like_sf"/>
</dbReference>
<reference evidence="2 3" key="1">
    <citation type="journal article" date="2014" name="Genome Announc.">
        <title>Draft Genome Sequence of Cytophaga fermentans JCM 21142T, a Facultative Anaerobe Isolated from Marine Mud.</title>
        <authorList>
            <person name="Starns D."/>
            <person name="Oshima K."/>
            <person name="Suda W."/>
            <person name="Iino T."/>
            <person name="Yuki M."/>
            <person name="Inoue J."/>
            <person name="Kitamura K."/>
            <person name="Iida T."/>
            <person name="Darby A."/>
            <person name="Hattori M."/>
            <person name="Ohkuma M."/>
        </authorList>
    </citation>
    <scope>NUCLEOTIDE SEQUENCE [LARGE SCALE GENOMIC DNA]</scope>
    <source>
        <strain evidence="2 3">JCM 21142</strain>
    </source>
</reference>
<dbReference type="RefSeq" id="WP_152541766.1">
    <property type="nucleotide sequence ID" value="NZ_BAMD01000028.1"/>
</dbReference>
<sequence length="174" mass="19054">MKVTTKQLIKLLSMALLSLGIQSCTSSTANQKTVQETASCCDQKVKTEASTSCCAETNVDSTACCSSETNVQSSEVQAYYFHATRRCATCMAVEKVTAETLNEKYDGKVSFTSINREEDKENPLLAKYKVEGQTLIVVKGDQVVNLTNVAFMNARTNPDKLQDKLVLTVEAMLN</sequence>
<keyword evidence="3" id="KW-1185">Reference proteome</keyword>
<dbReference type="EMBL" id="BAMD01000028">
    <property type="protein sequence ID" value="GAF03674.1"/>
    <property type="molecule type" value="Genomic_DNA"/>
</dbReference>
<name>W7YMP9_9BACT</name>
<dbReference type="Gene3D" id="3.40.30.10">
    <property type="entry name" value="Glutaredoxin"/>
    <property type="match status" value="1"/>
</dbReference>
<gene>
    <name evidence="2" type="ORF">JCM21142_52353</name>
</gene>
<organism evidence="2 3">
    <name type="scientific">Saccharicrinis fermentans DSM 9555 = JCM 21142</name>
    <dbReference type="NCBI Taxonomy" id="869213"/>
    <lineage>
        <taxon>Bacteria</taxon>
        <taxon>Pseudomonadati</taxon>
        <taxon>Bacteroidota</taxon>
        <taxon>Bacteroidia</taxon>
        <taxon>Marinilabiliales</taxon>
        <taxon>Marinilabiliaceae</taxon>
        <taxon>Saccharicrinis</taxon>
    </lineage>
</organism>
<evidence type="ECO:0000256" key="1">
    <source>
        <dbReference type="SAM" id="SignalP"/>
    </source>
</evidence>
<dbReference type="InterPro" id="IPR047698">
    <property type="entry name" value="ArsF-like"/>
</dbReference>
<comment type="caution">
    <text evidence="2">The sequence shown here is derived from an EMBL/GenBank/DDBJ whole genome shotgun (WGS) entry which is preliminary data.</text>
</comment>
<feature type="chain" id="PRO_5004904483" description="Thioredoxin domain-containing protein" evidence="1">
    <location>
        <begin position="30"/>
        <end position="174"/>
    </location>
</feature>
<dbReference type="Proteomes" id="UP000019402">
    <property type="component" value="Unassembled WGS sequence"/>
</dbReference>
<dbReference type="PROSITE" id="PS51257">
    <property type="entry name" value="PROKAR_LIPOPROTEIN"/>
    <property type="match status" value="1"/>
</dbReference>
<dbReference type="AlphaFoldDB" id="W7YMP9"/>
<accession>W7YMP9</accession>
<dbReference type="OrthoDB" id="5524063at2"/>
<dbReference type="eggNOG" id="ENOG50333W7">
    <property type="taxonomic scope" value="Bacteria"/>
</dbReference>
<keyword evidence="1" id="KW-0732">Signal</keyword>
<protein>
    <recommendedName>
        <fullName evidence="4">Thioredoxin domain-containing protein</fullName>
    </recommendedName>
</protein>
<feature type="signal peptide" evidence="1">
    <location>
        <begin position="1"/>
        <end position="29"/>
    </location>
</feature>
<proteinExistence type="predicted"/>
<evidence type="ECO:0000313" key="2">
    <source>
        <dbReference type="EMBL" id="GAF03674.1"/>
    </source>
</evidence>
<dbReference type="SUPFAM" id="SSF52833">
    <property type="entry name" value="Thioredoxin-like"/>
    <property type="match status" value="1"/>
</dbReference>
<dbReference type="NCBIfam" id="NF040494">
    <property type="entry name" value="nitrored_ArsF"/>
    <property type="match status" value="1"/>
</dbReference>
<evidence type="ECO:0000313" key="3">
    <source>
        <dbReference type="Proteomes" id="UP000019402"/>
    </source>
</evidence>
<dbReference type="STRING" id="869213.GCA_000517085_00887"/>
<evidence type="ECO:0008006" key="4">
    <source>
        <dbReference type="Google" id="ProtNLM"/>
    </source>
</evidence>